<evidence type="ECO:0000256" key="2">
    <source>
        <dbReference type="ARBA" id="ARBA00002901"/>
    </source>
</evidence>
<keyword evidence="7 11" id="KW-0479">Metal-binding</keyword>
<dbReference type="GO" id="GO:0046872">
    <property type="term" value="F:metal ion binding"/>
    <property type="evidence" value="ECO:0007669"/>
    <property type="project" value="UniProtKB-UniRule"/>
</dbReference>
<dbReference type="Gene3D" id="2.40.340.10">
    <property type="entry name" value="MoeA, C-terminal, domain IV"/>
    <property type="match status" value="1"/>
</dbReference>
<dbReference type="Gene3D" id="3.40.980.10">
    <property type="entry name" value="MoaB/Mog-like domain"/>
    <property type="match status" value="1"/>
</dbReference>
<dbReference type="GO" id="GO:0005829">
    <property type="term" value="C:cytosol"/>
    <property type="evidence" value="ECO:0007669"/>
    <property type="project" value="TreeGrafter"/>
</dbReference>
<reference evidence="13" key="1">
    <citation type="submission" date="2021-08" db="EMBL/GenBank/DDBJ databases">
        <title>Hoeflea bacterium WL0058 sp. nov., isolated from the sediment.</title>
        <authorList>
            <person name="Wang L."/>
            <person name="Zhang D."/>
        </authorList>
    </citation>
    <scope>NUCLEOTIDE SEQUENCE</scope>
    <source>
        <strain evidence="13">WL0058</strain>
    </source>
</reference>
<dbReference type="EMBL" id="JAICBX010000001">
    <property type="protein sequence ID" value="MBW8636910.1"/>
    <property type="molecule type" value="Genomic_DNA"/>
</dbReference>
<comment type="pathway">
    <text evidence="3 11">Cofactor biosynthesis; molybdopterin biosynthesis.</text>
</comment>
<dbReference type="GO" id="GO:0061599">
    <property type="term" value="F:molybdopterin molybdotransferase activity"/>
    <property type="evidence" value="ECO:0007669"/>
    <property type="project" value="UniProtKB-UniRule"/>
</dbReference>
<dbReference type="SUPFAM" id="SSF63867">
    <property type="entry name" value="MoeA C-terminal domain-like"/>
    <property type="match status" value="1"/>
</dbReference>
<evidence type="ECO:0000259" key="12">
    <source>
        <dbReference type="SMART" id="SM00852"/>
    </source>
</evidence>
<keyword evidence="14" id="KW-1185">Reference proteome</keyword>
<dbReference type="InterPro" id="IPR036425">
    <property type="entry name" value="MoaB/Mog-like_dom_sf"/>
</dbReference>
<comment type="cofactor">
    <cofactor evidence="1 11">
        <name>Mg(2+)</name>
        <dbReference type="ChEBI" id="CHEBI:18420"/>
    </cofactor>
</comment>
<dbReference type="InterPro" id="IPR001453">
    <property type="entry name" value="MoaB/Mog_dom"/>
</dbReference>
<dbReference type="Pfam" id="PF03454">
    <property type="entry name" value="MoeA_C"/>
    <property type="match status" value="1"/>
</dbReference>
<keyword evidence="9 11" id="KW-0501">Molybdenum cofactor biosynthesis</keyword>
<dbReference type="PANTHER" id="PTHR10192:SF5">
    <property type="entry name" value="GEPHYRIN"/>
    <property type="match status" value="1"/>
</dbReference>
<feature type="domain" description="MoaB/Mog" evidence="12">
    <location>
        <begin position="179"/>
        <end position="318"/>
    </location>
</feature>
<comment type="function">
    <text evidence="2 11">Catalyzes the insertion of molybdate into adenylated molybdopterin with the concomitant release of AMP.</text>
</comment>
<evidence type="ECO:0000256" key="8">
    <source>
        <dbReference type="ARBA" id="ARBA00022842"/>
    </source>
</evidence>
<evidence type="ECO:0000256" key="4">
    <source>
        <dbReference type="ARBA" id="ARBA00010763"/>
    </source>
</evidence>
<dbReference type="PANTHER" id="PTHR10192">
    <property type="entry name" value="MOLYBDOPTERIN BIOSYNTHESIS PROTEIN"/>
    <property type="match status" value="1"/>
</dbReference>
<evidence type="ECO:0000313" key="14">
    <source>
        <dbReference type="Proteomes" id="UP001196509"/>
    </source>
</evidence>
<name>A0AAE2ZLY3_9HYPH</name>
<dbReference type="Pfam" id="PF00994">
    <property type="entry name" value="MoCF_biosynth"/>
    <property type="match status" value="1"/>
</dbReference>
<dbReference type="InterPro" id="IPR038987">
    <property type="entry name" value="MoeA-like"/>
</dbReference>
<sequence>MSLVSVEDARGRILANAETIEERESVGLADATGRTLAEDLVARRSQPPFSASAMDGYAVRASDVENTPVELTVIGQAPAGHRFEGAVASGETVRIFTGAPLPDGADTIVIQENTETLGPDRVLISQGAGKGVYVRPEGLDFAAGDVVLQNGDILDAGRLTVAASMNYPSLTVRRRPHVAILATGDELVPPGSDPNADQIIASNGYGVAAIAQADGATSLDLGIAVDTRASIESAIDRTLQGGADILVTLGGASVGDHDLVQDTLVARGMELDFWQIAMRPGKPLMYGRLDHLHVLGFPGNPVSSLVCSHLFLRPLIARLRGHAAPDLERPAVLGKDLPANDRREDYLRSKIERRPDGDLIALPFDRQDSSMTRIFAQSDCLTIRAPFAEPAKKGDPCRVILLR</sequence>
<dbReference type="FunFam" id="3.40.980.10:FF:000004">
    <property type="entry name" value="Molybdopterin molybdenumtransferase"/>
    <property type="match status" value="1"/>
</dbReference>
<dbReference type="GO" id="GO:0006777">
    <property type="term" value="P:Mo-molybdopterin cofactor biosynthetic process"/>
    <property type="evidence" value="ECO:0007669"/>
    <property type="project" value="UniProtKB-UniRule"/>
</dbReference>
<accession>A0AAE2ZLY3</accession>
<dbReference type="RefSeq" id="WP_220227553.1">
    <property type="nucleotide sequence ID" value="NZ_JAICBX010000001.1"/>
</dbReference>
<dbReference type="Proteomes" id="UP001196509">
    <property type="component" value="Unassembled WGS sequence"/>
</dbReference>
<dbReference type="AlphaFoldDB" id="A0AAE2ZLY3"/>
<comment type="catalytic activity">
    <reaction evidence="10">
        <text>adenylyl-molybdopterin + molybdate = Mo-molybdopterin + AMP + H(+)</text>
        <dbReference type="Rhea" id="RHEA:35047"/>
        <dbReference type="ChEBI" id="CHEBI:15378"/>
        <dbReference type="ChEBI" id="CHEBI:36264"/>
        <dbReference type="ChEBI" id="CHEBI:62727"/>
        <dbReference type="ChEBI" id="CHEBI:71302"/>
        <dbReference type="ChEBI" id="CHEBI:456215"/>
        <dbReference type="EC" id="2.10.1.1"/>
    </reaction>
</comment>
<dbReference type="SUPFAM" id="SSF63882">
    <property type="entry name" value="MoeA N-terminal region -like"/>
    <property type="match status" value="1"/>
</dbReference>
<evidence type="ECO:0000256" key="7">
    <source>
        <dbReference type="ARBA" id="ARBA00022723"/>
    </source>
</evidence>
<protein>
    <recommendedName>
        <fullName evidence="11">Molybdopterin molybdenumtransferase</fullName>
        <ecNumber evidence="11">2.10.1.1</ecNumber>
    </recommendedName>
</protein>
<evidence type="ECO:0000313" key="13">
    <source>
        <dbReference type="EMBL" id="MBW8636910.1"/>
    </source>
</evidence>
<dbReference type="SMART" id="SM00852">
    <property type="entry name" value="MoCF_biosynth"/>
    <property type="match status" value="1"/>
</dbReference>
<keyword evidence="6 11" id="KW-0808">Transferase</keyword>
<dbReference type="InterPro" id="IPR036135">
    <property type="entry name" value="MoeA_linker/N_sf"/>
</dbReference>
<dbReference type="Gene3D" id="2.170.190.11">
    <property type="entry name" value="Molybdopterin biosynthesis moea protein, domain 3"/>
    <property type="match status" value="1"/>
</dbReference>
<dbReference type="InterPro" id="IPR005111">
    <property type="entry name" value="MoeA_C_domain_IV"/>
</dbReference>
<dbReference type="Pfam" id="PF03453">
    <property type="entry name" value="MoeA_N"/>
    <property type="match status" value="1"/>
</dbReference>
<keyword evidence="8 11" id="KW-0460">Magnesium</keyword>
<gene>
    <name evidence="13" type="ORF">K1W69_06895</name>
</gene>
<evidence type="ECO:0000256" key="9">
    <source>
        <dbReference type="ARBA" id="ARBA00023150"/>
    </source>
</evidence>
<dbReference type="SUPFAM" id="SSF53218">
    <property type="entry name" value="Molybdenum cofactor biosynthesis proteins"/>
    <property type="match status" value="1"/>
</dbReference>
<dbReference type="NCBIfam" id="NF045515">
    <property type="entry name" value="Glp_gephyrin"/>
    <property type="match status" value="1"/>
</dbReference>
<dbReference type="InterPro" id="IPR036688">
    <property type="entry name" value="MoeA_C_domain_IV_sf"/>
</dbReference>
<dbReference type="InterPro" id="IPR005110">
    <property type="entry name" value="MoeA_linker/N"/>
</dbReference>
<keyword evidence="5 11" id="KW-0500">Molybdenum</keyword>
<comment type="caution">
    <text evidence="13">The sequence shown here is derived from an EMBL/GenBank/DDBJ whole genome shotgun (WGS) entry which is preliminary data.</text>
</comment>
<organism evidence="13 14">
    <name type="scientific">Flavimaribacter sediminis</name>
    <dbReference type="NCBI Taxonomy" id="2865987"/>
    <lineage>
        <taxon>Bacteria</taxon>
        <taxon>Pseudomonadati</taxon>
        <taxon>Pseudomonadota</taxon>
        <taxon>Alphaproteobacteria</taxon>
        <taxon>Hyphomicrobiales</taxon>
        <taxon>Rhizobiaceae</taxon>
        <taxon>Flavimaribacter</taxon>
    </lineage>
</organism>
<evidence type="ECO:0000256" key="6">
    <source>
        <dbReference type="ARBA" id="ARBA00022679"/>
    </source>
</evidence>
<evidence type="ECO:0000256" key="3">
    <source>
        <dbReference type="ARBA" id="ARBA00005046"/>
    </source>
</evidence>
<dbReference type="FunFam" id="2.170.190.11:FF:000001">
    <property type="entry name" value="Molybdopterin molybdenumtransferase"/>
    <property type="match status" value="1"/>
</dbReference>
<evidence type="ECO:0000256" key="11">
    <source>
        <dbReference type="RuleBase" id="RU365090"/>
    </source>
</evidence>
<evidence type="ECO:0000256" key="5">
    <source>
        <dbReference type="ARBA" id="ARBA00022505"/>
    </source>
</evidence>
<comment type="similarity">
    <text evidence="4 11">Belongs to the MoeA family.</text>
</comment>
<dbReference type="EC" id="2.10.1.1" evidence="11"/>
<proteinExistence type="inferred from homology"/>
<dbReference type="CDD" id="cd00887">
    <property type="entry name" value="MoeA"/>
    <property type="match status" value="1"/>
</dbReference>
<dbReference type="Gene3D" id="3.90.105.10">
    <property type="entry name" value="Molybdopterin biosynthesis moea protein, domain 2"/>
    <property type="match status" value="1"/>
</dbReference>
<evidence type="ECO:0000256" key="1">
    <source>
        <dbReference type="ARBA" id="ARBA00001946"/>
    </source>
</evidence>
<evidence type="ECO:0000256" key="10">
    <source>
        <dbReference type="ARBA" id="ARBA00047317"/>
    </source>
</evidence>